<organism evidence="2 3">
    <name type="scientific">Nonomuraea monospora</name>
    <dbReference type="NCBI Taxonomy" id="568818"/>
    <lineage>
        <taxon>Bacteria</taxon>
        <taxon>Bacillati</taxon>
        <taxon>Actinomycetota</taxon>
        <taxon>Actinomycetes</taxon>
        <taxon>Streptosporangiales</taxon>
        <taxon>Streptosporangiaceae</taxon>
        <taxon>Nonomuraea</taxon>
    </lineage>
</organism>
<dbReference type="InterPro" id="IPR011992">
    <property type="entry name" value="EF-hand-dom_pair"/>
</dbReference>
<dbReference type="EMBL" id="BAAAQX010000084">
    <property type="protein sequence ID" value="GAA2220248.1"/>
    <property type="molecule type" value="Genomic_DNA"/>
</dbReference>
<reference evidence="3" key="1">
    <citation type="journal article" date="2019" name="Int. J. Syst. Evol. Microbiol.">
        <title>The Global Catalogue of Microorganisms (GCM) 10K type strain sequencing project: providing services to taxonomists for standard genome sequencing and annotation.</title>
        <authorList>
            <consortium name="The Broad Institute Genomics Platform"/>
            <consortium name="The Broad Institute Genome Sequencing Center for Infectious Disease"/>
            <person name="Wu L."/>
            <person name="Ma J."/>
        </authorList>
    </citation>
    <scope>NUCLEOTIDE SEQUENCE [LARGE SCALE GENOMIC DNA]</scope>
    <source>
        <strain evidence="3">JCM 16114</strain>
    </source>
</reference>
<dbReference type="InterPro" id="IPR018247">
    <property type="entry name" value="EF_Hand_1_Ca_BS"/>
</dbReference>
<proteinExistence type="predicted"/>
<evidence type="ECO:0000313" key="3">
    <source>
        <dbReference type="Proteomes" id="UP001499843"/>
    </source>
</evidence>
<dbReference type="InterPro" id="IPR002048">
    <property type="entry name" value="EF_hand_dom"/>
</dbReference>
<comment type="caution">
    <text evidence="2">The sequence shown here is derived from an EMBL/GenBank/DDBJ whole genome shotgun (WGS) entry which is preliminary data.</text>
</comment>
<dbReference type="Pfam" id="PF13499">
    <property type="entry name" value="EF-hand_7"/>
    <property type="match status" value="1"/>
</dbReference>
<evidence type="ECO:0000313" key="2">
    <source>
        <dbReference type="EMBL" id="GAA2220248.1"/>
    </source>
</evidence>
<dbReference type="Gene3D" id="1.10.238.10">
    <property type="entry name" value="EF-hand"/>
    <property type="match status" value="1"/>
</dbReference>
<gene>
    <name evidence="2" type="ORF">GCM10009850_122100</name>
</gene>
<feature type="domain" description="EF-hand" evidence="1">
    <location>
        <begin position="54"/>
        <end position="89"/>
    </location>
</feature>
<dbReference type="PROSITE" id="PS50222">
    <property type="entry name" value="EF_HAND_2"/>
    <property type="match status" value="1"/>
</dbReference>
<accession>A0ABP5PZ97</accession>
<sequence length="172" mass="18960">MDARHERIKAVFDVLNTNSNGYLESIDLETAARRIIRDLGVDPGSAPARTYLDSITGYWTSLVSELDQNNDGRLSFDEFARPHTPANYPSAVRPLAESLAQLCDLDQDGFIEHTDFVTAALGIGFPRAAAETFYAELDTSREGRIPTGAFLTMFENFLLAETRTAGQTLVPN</sequence>
<protein>
    <recommendedName>
        <fullName evidence="1">EF-hand domain-containing protein</fullName>
    </recommendedName>
</protein>
<keyword evidence="3" id="KW-1185">Reference proteome</keyword>
<dbReference type="Proteomes" id="UP001499843">
    <property type="component" value="Unassembled WGS sequence"/>
</dbReference>
<evidence type="ECO:0000259" key="1">
    <source>
        <dbReference type="PROSITE" id="PS50222"/>
    </source>
</evidence>
<dbReference type="SUPFAM" id="SSF47473">
    <property type="entry name" value="EF-hand"/>
    <property type="match status" value="1"/>
</dbReference>
<dbReference type="RefSeq" id="WP_344496607.1">
    <property type="nucleotide sequence ID" value="NZ_BAAAQX010000084.1"/>
</dbReference>
<dbReference type="PROSITE" id="PS00018">
    <property type="entry name" value="EF_HAND_1"/>
    <property type="match status" value="2"/>
</dbReference>
<name>A0ABP5PZ97_9ACTN</name>